<evidence type="ECO:0000256" key="10">
    <source>
        <dbReference type="ARBA" id="ARBA00023170"/>
    </source>
</evidence>
<gene>
    <name evidence="17" type="primary">LOC113853114</name>
</gene>
<evidence type="ECO:0000256" key="11">
    <source>
        <dbReference type="ARBA" id="ARBA00023180"/>
    </source>
</evidence>
<keyword evidence="7" id="KW-0677">Repeat</keyword>
<protein>
    <submittedName>
        <fullName evidence="17">Receptor-like protein EIX2</fullName>
    </submittedName>
</protein>
<evidence type="ECO:0000313" key="17">
    <source>
        <dbReference type="RefSeq" id="XP_027339369.1"/>
    </source>
</evidence>
<dbReference type="FunFam" id="3.80.10.10:FF:000111">
    <property type="entry name" value="LRR receptor-like serine/threonine-protein kinase ERECTA"/>
    <property type="match status" value="1"/>
</dbReference>
<dbReference type="Pfam" id="PF13855">
    <property type="entry name" value="LRR_8"/>
    <property type="match status" value="2"/>
</dbReference>
<evidence type="ECO:0000256" key="13">
    <source>
        <dbReference type="SAM" id="Phobius"/>
    </source>
</evidence>
<feature type="transmembrane region" description="Helical" evidence="13">
    <location>
        <begin position="7"/>
        <end position="26"/>
    </location>
</feature>
<evidence type="ECO:0000259" key="14">
    <source>
        <dbReference type="Pfam" id="PF08263"/>
    </source>
</evidence>
<feature type="domain" description="Leucine-rich repeat-containing N-terminal plant-type" evidence="14">
    <location>
        <begin position="38"/>
        <end position="74"/>
    </location>
</feature>
<dbReference type="PROSITE" id="PS51450">
    <property type="entry name" value="LRR"/>
    <property type="match status" value="1"/>
</dbReference>
<dbReference type="GeneID" id="113853114"/>
<feature type="region of interest" description="Disordered" evidence="12">
    <location>
        <begin position="893"/>
        <end position="912"/>
    </location>
</feature>
<name>A0A8B8K803_ABRPR</name>
<dbReference type="GO" id="GO:0005886">
    <property type="term" value="C:plasma membrane"/>
    <property type="evidence" value="ECO:0007669"/>
    <property type="project" value="UniProtKB-SubCell"/>
</dbReference>
<dbReference type="Proteomes" id="UP000694853">
    <property type="component" value="Unplaced"/>
</dbReference>
<dbReference type="FunFam" id="3.80.10.10:FF:000129">
    <property type="entry name" value="Leucine-rich repeat receptor-like kinase"/>
    <property type="match status" value="1"/>
</dbReference>
<keyword evidence="6" id="KW-0732">Signal</keyword>
<dbReference type="InterPro" id="IPR001611">
    <property type="entry name" value="Leu-rich_rpt"/>
</dbReference>
<evidence type="ECO:0000256" key="9">
    <source>
        <dbReference type="ARBA" id="ARBA00023136"/>
    </source>
</evidence>
<evidence type="ECO:0000256" key="2">
    <source>
        <dbReference type="ARBA" id="ARBA00009592"/>
    </source>
</evidence>
<evidence type="ECO:0000259" key="15">
    <source>
        <dbReference type="Pfam" id="PF23598"/>
    </source>
</evidence>
<dbReference type="PANTHER" id="PTHR48063:SF29">
    <property type="entry name" value="LRR RECEPTOR-LIKE KINASE FAMILY PROTEIN"/>
    <property type="match status" value="1"/>
</dbReference>
<dbReference type="OrthoDB" id="749832at2759"/>
<comment type="subcellular location">
    <subcellularLocation>
        <location evidence="1">Cell membrane</location>
        <topology evidence="1">Single-pass type I membrane protein</topology>
    </subcellularLocation>
</comment>
<evidence type="ECO:0000256" key="8">
    <source>
        <dbReference type="ARBA" id="ARBA00022989"/>
    </source>
</evidence>
<reference evidence="16" key="1">
    <citation type="journal article" date="2019" name="Toxins">
        <title>Detection of Abrin-Like and Prepropulchellin-Like Toxin Genes and Transcripts Using Whole Genome Sequencing and Full-Length Transcript Sequencing of Abrus precatorius.</title>
        <authorList>
            <person name="Hovde B.T."/>
            <person name="Daligault H.E."/>
            <person name="Hanschen E.R."/>
            <person name="Kunde Y.A."/>
            <person name="Johnson M.B."/>
            <person name="Starkenburg S.R."/>
            <person name="Johnson S.L."/>
        </authorList>
    </citation>
    <scope>NUCLEOTIDE SEQUENCE [LARGE SCALE GENOMIC DNA]</scope>
</reference>
<feature type="transmembrane region" description="Helical" evidence="13">
    <location>
        <begin position="917"/>
        <end position="940"/>
    </location>
</feature>
<keyword evidence="11" id="KW-0325">Glycoprotein</keyword>
<dbReference type="RefSeq" id="XP_027339369.1">
    <property type="nucleotide sequence ID" value="XM_027483568.1"/>
</dbReference>
<sequence>MASTKILFGYFVIPPLFLFVLTPFIVESLNGDTLCVEEERVALLKIKQDLKDPGNCLSSWVGKSCCNWTGIECDNQTSHVLKLDLNLWHICTTNRYPFTRLGGKINPSLTYLKHLSHLDLSNNNFEGIVIPNFIGSLNMLHYLDLSHANFSGIVPTHLGNLSNLHYLDISTSFELLWVRDVSWLSALSLLQYLNMDLVNITSTSHELFGAVNMMPSLLELHLSFCNLRTLPSSLPFGNITSLSVLDLSSNPFNSSIPSWLFNMSSLTNLDLFFSSLIALPPVLGRVNLYKLQNLDLSYNNITGNITEMLEALSYCNNQSLQFLDLNSNHITGKLPYSLGQFNSLIRLDLSGNSLTGPIPTSIGNLSNLDSLSLKGNMMNGEIPEGIGQLTKLNSLNLLYNNWEGTMTNIHFHNLTSLRFFYISSKNNSLALNVTQDWVAPFQYLTFVEIHDCQVGPTFPNWLRNQMYLNRLILQNVGISGKIPHWIFNTSSQISQLDLSYNKISGYLPKEVSFSALWSPSVEVDLSFNQLMGSVPLWSSVNALHLRNNLFSGIVPANIGEEMPNLEFLDLSNNYLGGTIPLSINRIQNLSDLDLSNNYLTGEIPMFWMGMQRLQTIDLSSNNFSGEIPTSICSLPLLRILEVSNNNLSADLASTFQNCSSMQTLSLDNNRFVGSMPKEITKNLPRIEELLLRGNKLTGSIPEELCHLPFLHLLDVAENNLSGSIPTCLADLHGFKLPQTFFLNWMYSIVFPGFVLYKKHTELVLKGRKFEYWNQMLVHSSIDLSNNHLSGEIPEKITELIHLGVLNLSWNHLTGNIPNNIGSLTDLESLDLSHNHLSGPIPPSMASMTFLSNLNLSYNNLSGSIPIANQFGTFPDPSIYVGNPNLCGHPLPTNCSSSLPRNEEQQEKHEDHDRTERLWLYASTVVGYITGFWLVCGTLVLKRSWRHAYFNFIFDIRDKLLVFIAVNLARAKHIFELGRSN</sequence>
<reference evidence="17" key="2">
    <citation type="submission" date="2025-08" db="UniProtKB">
        <authorList>
            <consortium name="RefSeq"/>
        </authorList>
    </citation>
    <scope>IDENTIFICATION</scope>
    <source>
        <tissue evidence="17">Young leaves</tissue>
    </source>
</reference>
<keyword evidence="3" id="KW-1003">Cell membrane</keyword>
<dbReference type="Pfam" id="PF08263">
    <property type="entry name" value="LRRNT_2"/>
    <property type="match status" value="1"/>
</dbReference>
<keyword evidence="10" id="KW-0675">Receptor</keyword>
<feature type="domain" description="Disease resistance R13L4/SHOC-2-like LRR" evidence="15">
    <location>
        <begin position="287"/>
        <end position="471"/>
    </location>
</feature>
<dbReference type="Gene3D" id="3.80.10.10">
    <property type="entry name" value="Ribonuclease Inhibitor"/>
    <property type="match status" value="4"/>
</dbReference>
<evidence type="ECO:0000256" key="3">
    <source>
        <dbReference type="ARBA" id="ARBA00022475"/>
    </source>
</evidence>
<dbReference type="FunFam" id="3.80.10.10:FF:000383">
    <property type="entry name" value="Leucine-rich repeat receptor protein kinase EMS1"/>
    <property type="match status" value="1"/>
</dbReference>
<dbReference type="InterPro" id="IPR013210">
    <property type="entry name" value="LRR_N_plant-typ"/>
</dbReference>
<feature type="compositionally biased region" description="Basic and acidic residues" evidence="12">
    <location>
        <begin position="900"/>
        <end position="912"/>
    </location>
</feature>
<keyword evidence="5 13" id="KW-0812">Transmembrane</keyword>
<evidence type="ECO:0000313" key="16">
    <source>
        <dbReference type="Proteomes" id="UP000694853"/>
    </source>
</evidence>
<dbReference type="PRINTS" id="PR00019">
    <property type="entry name" value="LEURICHRPT"/>
</dbReference>
<dbReference type="InterPro" id="IPR055414">
    <property type="entry name" value="LRR_R13L4/SHOC2-like"/>
</dbReference>
<dbReference type="InterPro" id="IPR032675">
    <property type="entry name" value="LRR_dom_sf"/>
</dbReference>
<evidence type="ECO:0000256" key="7">
    <source>
        <dbReference type="ARBA" id="ARBA00022737"/>
    </source>
</evidence>
<dbReference type="Pfam" id="PF00560">
    <property type="entry name" value="LRR_1"/>
    <property type="match status" value="8"/>
</dbReference>
<dbReference type="Pfam" id="PF23598">
    <property type="entry name" value="LRR_14"/>
    <property type="match status" value="1"/>
</dbReference>
<evidence type="ECO:0000256" key="6">
    <source>
        <dbReference type="ARBA" id="ARBA00022729"/>
    </source>
</evidence>
<dbReference type="KEGG" id="aprc:113853114"/>
<dbReference type="InterPro" id="IPR003591">
    <property type="entry name" value="Leu-rich_rpt_typical-subtyp"/>
</dbReference>
<comment type="similarity">
    <text evidence="2">Belongs to the RLP family.</text>
</comment>
<evidence type="ECO:0000256" key="1">
    <source>
        <dbReference type="ARBA" id="ARBA00004251"/>
    </source>
</evidence>
<evidence type="ECO:0000256" key="5">
    <source>
        <dbReference type="ARBA" id="ARBA00022692"/>
    </source>
</evidence>
<dbReference type="InterPro" id="IPR046956">
    <property type="entry name" value="RLP23-like"/>
</dbReference>
<evidence type="ECO:0000256" key="4">
    <source>
        <dbReference type="ARBA" id="ARBA00022614"/>
    </source>
</evidence>
<dbReference type="PANTHER" id="PTHR48063">
    <property type="entry name" value="LRR RECEPTOR-LIKE KINASE"/>
    <property type="match status" value="1"/>
</dbReference>
<accession>A0A8B8K803</accession>
<keyword evidence="8 13" id="KW-1133">Transmembrane helix</keyword>
<dbReference type="SUPFAM" id="SSF52058">
    <property type="entry name" value="L domain-like"/>
    <property type="match status" value="3"/>
</dbReference>
<organism evidence="16 17">
    <name type="scientific">Abrus precatorius</name>
    <name type="common">Indian licorice</name>
    <name type="synonym">Glycine abrus</name>
    <dbReference type="NCBI Taxonomy" id="3816"/>
    <lineage>
        <taxon>Eukaryota</taxon>
        <taxon>Viridiplantae</taxon>
        <taxon>Streptophyta</taxon>
        <taxon>Embryophyta</taxon>
        <taxon>Tracheophyta</taxon>
        <taxon>Spermatophyta</taxon>
        <taxon>Magnoliopsida</taxon>
        <taxon>eudicotyledons</taxon>
        <taxon>Gunneridae</taxon>
        <taxon>Pentapetalae</taxon>
        <taxon>rosids</taxon>
        <taxon>fabids</taxon>
        <taxon>Fabales</taxon>
        <taxon>Fabaceae</taxon>
        <taxon>Papilionoideae</taxon>
        <taxon>50 kb inversion clade</taxon>
        <taxon>NPAAA clade</taxon>
        <taxon>indigoferoid/millettioid clade</taxon>
        <taxon>Abreae</taxon>
        <taxon>Abrus</taxon>
    </lineage>
</organism>
<proteinExistence type="inferred from homology"/>
<keyword evidence="16" id="KW-1185">Reference proteome</keyword>
<evidence type="ECO:0000256" key="12">
    <source>
        <dbReference type="SAM" id="MobiDB-lite"/>
    </source>
</evidence>
<dbReference type="FunFam" id="3.80.10.10:FF:000095">
    <property type="entry name" value="LRR receptor-like serine/threonine-protein kinase GSO1"/>
    <property type="match status" value="1"/>
</dbReference>
<dbReference type="AlphaFoldDB" id="A0A8B8K803"/>
<dbReference type="SMART" id="SM00369">
    <property type="entry name" value="LRR_TYP"/>
    <property type="match status" value="10"/>
</dbReference>
<keyword evidence="4" id="KW-0433">Leucine-rich repeat</keyword>
<keyword evidence="9 13" id="KW-0472">Membrane</keyword>